<evidence type="ECO:0000313" key="2">
    <source>
        <dbReference type="Proteomes" id="UP000002770"/>
    </source>
</evidence>
<dbReference type="Proteomes" id="UP000002770">
    <property type="component" value="Unassembled WGS sequence"/>
</dbReference>
<organism evidence="1 2">
    <name type="scientific">Legionella drancourtii LLAP12</name>
    <dbReference type="NCBI Taxonomy" id="658187"/>
    <lineage>
        <taxon>Bacteria</taxon>
        <taxon>Pseudomonadati</taxon>
        <taxon>Pseudomonadota</taxon>
        <taxon>Gammaproteobacteria</taxon>
        <taxon>Legionellales</taxon>
        <taxon>Legionellaceae</taxon>
        <taxon>Legionella</taxon>
    </lineage>
</organism>
<sequence>MINQHLIEHDDAPVFNMPLTNQKPKASGKREILYTDSEYVSDSKIVLNLKNLIQHSLLNKLNKYCFKNGVLTITFQEPLPHLNHQIQQMLQELMKKHHQQIKESEFSSVIFVGIGCFFNGVTV</sequence>
<name>G9EML5_9GAMM</name>
<accession>G9EML5</accession>
<keyword evidence="2" id="KW-1185">Reference proteome</keyword>
<proteinExistence type="predicted"/>
<protein>
    <submittedName>
        <fullName evidence="1">Uncharacterized protein</fullName>
    </submittedName>
</protein>
<dbReference type="EMBL" id="JH413813">
    <property type="protein sequence ID" value="EHL31551.1"/>
    <property type="molecule type" value="Genomic_DNA"/>
</dbReference>
<dbReference type="HOGENOM" id="CLU_2012379_0_0_6"/>
<dbReference type="STRING" id="658187.LDG_6483"/>
<dbReference type="AlphaFoldDB" id="G9EML5"/>
<dbReference type="InParanoid" id="G9EML5"/>
<gene>
    <name evidence="1" type="ORF">LDG_6483</name>
</gene>
<dbReference type="eggNOG" id="ENOG5030TZD">
    <property type="taxonomic scope" value="Bacteria"/>
</dbReference>
<reference evidence="1 2" key="1">
    <citation type="journal article" date="2011" name="BMC Genomics">
        <title>Insight into cross-talk between intra-amoebal pathogens.</title>
        <authorList>
            <person name="Gimenez G."/>
            <person name="Bertelli C."/>
            <person name="Moliner C."/>
            <person name="Robert C."/>
            <person name="Raoult D."/>
            <person name="Fournier P.E."/>
            <person name="Greub G."/>
        </authorList>
    </citation>
    <scope>NUCLEOTIDE SEQUENCE [LARGE SCALE GENOMIC DNA]</scope>
    <source>
        <strain evidence="1 2">LLAP12</strain>
    </source>
</reference>
<evidence type="ECO:0000313" key="1">
    <source>
        <dbReference type="EMBL" id="EHL31551.1"/>
    </source>
</evidence>